<evidence type="ECO:0000313" key="3">
    <source>
        <dbReference type="Proteomes" id="UP000230390"/>
    </source>
</evidence>
<gene>
    <name evidence="2" type="ORF">CR105_19235</name>
</gene>
<keyword evidence="3" id="KW-1185">Reference proteome</keyword>
<proteinExistence type="predicted"/>
<dbReference type="GO" id="GO:0016747">
    <property type="term" value="F:acyltransferase activity, transferring groups other than amino-acyl groups"/>
    <property type="evidence" value="ECO:0007669"/>
    <property type="project" value="InterPro"/>
</dbReference>
<keyword evidence="2" id="KW-0808">Transferase</keyword>
<dbReference type="EMBL" id="PDOC01000014">
    <property type="protein sequence ID" value="PIL43393.1"/>
    <property type="molecule type" value="Genomic_DNA"/>
</dbReference>
<dbReference type="Gene3D" id="3.40.630.30">
    <property type="match status" value="1"/>
</dbReference>
<evidence type="ECO:0000313" key="2">
    <source>
        <dbReference type="EMBL" id="PIL43393.1"/>
    </source>
</evidence>
<dbReference type="RefSeq" id="WP_099791168.1">
    <property type="nucleotide sequence ID" value="NZ_JBHLYV010000099.1"/>
</dbReference>
<dbReference type="GO" id="GO:0008483">
    <property type="term" value="F:transaminase activity"/>
    <property type="evidence" value="ECO:0007669"/>
    <property type="project" value="UniProtKB-KW"/>
</dbReference>
<feature type="domain" description="N-acetyltransferase" evidence="1">
    <location>
        <begin position="35"/>
        <end position="198"/>
    </location>
</feature>
<dbReference type="Proteomes" id="UP000230390">
    <property type="component" value="Unassembled WGS sequence"/>
</dbReference>
<comment type="caution">
    <text evidence="2">The sequence shown here is derived from an EMBL/GenBank/DDBJ whole genome shotgun (WGS) entry which is preliminary data.</text>
</comment>
<dbReference type="AlphaFoldDB" id="A0A2G8TBN7"/>
<dbReference type="OrthoDB" id="8777065at2"/>
<keyword evidence="2" id="KW-0032">Aminotransferase</keyword>
<dbReference type="InterPro" id="IPR000182">
    <property type="entry name" value="GNAT_dom"/>
</dbReference>
<name>A0A2G8TBN7_9BURK</name>
<dbReference type="SUPFAM" id="SSF55729">
    <property type="entry name" value="Acyl-CoA N-acyltransferases (Nat)"/>
    <property type="match status" value="1"/>
</dbReference>
<sequence length="214" mass="22837">MAPLPAGRACLALLKASAAPGKASLVLPIGKPVIAYLRPIPTAPGCLDARDVALLSDWRNRFVKSFLTEFVAHPARTAAWLAGPVHGNDGKILFMVESLDGTPLGHIGLAFIDWTSGYGEADAIVRGGDAPPGLMKLALQTTLKWARDQLGLISLGVRVRSDNTALEFYRKVGFTETKRVPLAREEHGGDVTWSESAGLAGAEASLVYMLYQES</sequence>
<reference evidence="2 3" key="1">
    <citation type="submission" date="2017-10" db="EMBL/GenBank/DDBJ databases">
        <title>Massilia psychrophilum sp. nov., a novel purple-pigmented bacterium isolated from Tianshan glacier, Xinjiang Municipality, China.</title>
        <authorList>
            <person name="Wang H."/>
        </authorList>
    </citation>
    <scope>NUCLEOTIDE SEQUENCE [LARGE SCALE GENOMIC DNA]</scope>
    <source>
        <strain evidence="2 3">JCM 30074</strain>
    </source>
</reference>
<dbReference type="InterPro" id="IPR016181">
    <property type="entry name" value="Acyl_CoA_acyltransferase"/>
</dbReference>
<dbReference type="PROSITE" id="PS51186">
    <property type="entry name" value="GNAT"/>
    <property type="match status" value="1"/>
</dbReference>
<evidence type="ECO:0000259" key="1">
    <source>
        <dbReference type="PROSITE" id="PS51186"/>
    </source>
</evidence>
<protein>
    <submittedName>
        <fullName evidence="2">Aminotransferase</fullName>
    </submittedName>
</protein>
<organism evidence="2 3">
    <name type="scientific">Massilia eurypsychrophila</name>
    <dbReference type="NCBI Taxonomy" id="1485217"/>
    <lineage>
        <taxon>Bacteria</taxon>
        <taxon>Pseudomonadati</taxon>
        <taxon>Pseudomonadota</taxon>
        <taxon>Betaproteobacteria</taxon>
        <taxon>Burkholderiales</taxon>
        <taxon>Oxalobacteraceae</taxon>
        <taxon>Telluria group</taxon>
        <taxon>Massilia</taxon>
    </lineage>
</organism>
<accession>A0A2G8TBN7</accession>
<dbReference type="Pfam" id="PF13302">
    <property type="entry name" value="Acetyltransf_3"/>
    <property type="match status" value="1"/>
</dbReference>